<accession>A0ABS0BE37</accession>
<feature type="region of interest" description="Disordered" evidence="4">
    <location>
        <begin position="2572"/>
        <end position="2595"/>
    </location>
</feature>
<evidence type="ECO:0000313" key="6">
    <source>
        <dbReference type="EMBL" id="MBF6032734.1"/>
    </source>
</evidence>
<dbReference type="PANTHER" id="PTHR48051">
    <property type="match status" value="1"/>
</dbReference>
<sequence>MHLTQRHPPTASTATNNALHPDDHYLPLKNALPDWLGAATPTRRQALTNSLPRLSLTLQSAPAEQHQQMNSLNAKQWAAQSKVDQSLEHLQDASTFAEPLLQQELKNCFDLDLDVRNTFVRLYIPATTPWFPIRTGTRAWTVSLLEAALHNFEESETRDDAFEADSTFVTRPTASGQFSPLPAIKAKMSIVAFTRLCRRLDIGARYKAHLEDNLGYTDPMVATVLRNKIDDSQKAAMKAALQWARMNRDVSESYFRLIDAVLDGMKGLYISGAAVLCHDMGMLCAPLTGIVVFAPDLYTSRDPARVVAYVPDDPEHPFKEYASTYEMIAELTRQLRSKDYQQFFSRFVNHEHRGVFFSTLNSRLSQIMWHPPESGSSLPAWRDTAVERPDLQTTLTVFHDDLWQHIHHAKLNKIFNDARVIAVPTAVVDQKARWAFWDSVSNIISTIVQTAALIVAPFVPVLGEAMMAYMAYQMLDEAFEGIVEWAQGRTTEALEHLMGTVESMIQLGLFAVGGKIGAAEFRKVLPKEVVAFIDRFKPVQLASGETRYWEPDLERYKHPQGPTADSQPDALGLHTHQGKRLLPLEDAHFAVKESQVPGQFRIEHPSRPDAYQPLVRHNGEGAWHTELEQPLEWDGETVLRRIGSSVESLSPNERETVLRISGTSEDALRKMHVNQEKVPPLLADSIQRFKIDQQLQRFIDQLDSNVAEEFLRADPVTQLQVLSEYGRWPSDKCLRLLDRQGQQLWQSSADANLPVTELRQDSLLGDDVLKTLLYSLDETQIKALLNEPFAGPTLSIEVRSQNLRKQVADLAKRNRSALFERRYQALQHLDDPLAARLKAHPPELPASITRELLDTATGSELLQISEGQLPARQQALMQMASQEVRVTRAYEGLELDSVSNSDSDSLALHSLKLLPGWSGDVRIEIRDKRYEGPLLDTIGREDAAAHKVLVRRDDGQYQPYDDRGQQLHSFSDFYSSLLYALPDSERQNLDIRIGQGQALKATIRERSLERNELRQVIGETPTQPSAVDTLRLLGTDGYPPAPPRPPRPSSQPRTLEEDIRGLYPRMPRHELDFLAESMLRSPAGSRAEILRLQNDYLQLQNELHVWANNPPAIHPETGTALTPLEKRAEIQNRRLLSDELLKSWRRENVTHYDQQDFAAGHAVLLKHAIIGDLPVLSSDFSHITSLYIDGSPMTTSVERFLQSFSQLQILHAHNLNLPSLPQALTSMRSLRELRLRDCRVSLTTVTESVFASMPQLTLLDLEGNALGLPPDLHSMPALRYVNLSNTGIYTVPDDLLDHPRLISAQFDRNRITRIPERFFNLPSSLSNGYTFADNPLSAASRERVKVFFEHTGKYFGVRPPQEDLQRTIALFPALDAEKATQVLYRLPGPLVEFGAQLSRWEDELGALNLELNQWTNQAAVLDPETGERLPLEAQTRELDARRSFAQQIEQLWRSPPGFYRLEALRATATFTGDMPTLNAGFEHVTRLDLTGNANITNALRFVECFPNLTKLKMNGFELEPLALGEVKLPRLTDLELKNCGVVMTPENQAVLLSLDSLDSLNLSNNPLGTFPNLNLLPQLDDLDLSNCGLTVVPEGLTSHPGFRTVVLAGNRITQLPDALFDLPADRSDGIYLADNPLSAASRDQIKSYFRSHRNDFDVMADEQDVALARQLFPGLNAQKASEMIYDLPGDLAGGRKQLVRWRAELQQMREDLARWALETPSAHPVTGQVLSEGERLEQQAARSAFKELTEDFWRERSIDSGARTASFATDLKFFGELPRLTVNFDHVTSLQLAGNATTTGIDSFAALFPNLQALELKAFALDDIPSFVGRLKDLKTLKLTDCALTLTPEGQQLLGAMSKLQLLDLSHNPLTIAPDLNALPDLTSVSLAHTDISSVPKGIAEHPALEILHLNNNNITELPDAIFSLSSDQADGVYLNDNPLSLNARERIKRYYATQGRNFRVKPASADIAMAQRLFPRLGDNAAINMIYRLPGTLLAGTTQLLSWEAEIARMMGDLNAWRERLPVNNPLTELPWTAQEKATELAARQEFRDKLEQLWRGRRNDNSALRFNTFDAKPAFTGELPELSTDFTHITHLNLQGNPGLKVSGGFLRSFSGLQGLELQGFALGRIPQALQGLPSLETLMLSKCQITLDPDGQAILSTLTRLKSLDLYSNTLQATPDVSTLQNLTFIDLINTGIDSVPVGLEQLPHLEVALLSDNNIIELPAQLTRYSGRGIELGGNPLSVASRERVKAAFQAKADNFGISAQQDDIELAQSLYPSLSGFDANDLIYSLPGTLADGRLELMRRKTDLTRLLERLGTWADEIPSDAVTQMPFGNDAAAREKLKRQHFRDNLENELRRAPTHLTGPEVNCELSFTGELPPLTARFDHIEQLKLTTRASAPPRVDRLLALFPKLKDVEIRHYPLGEIPPSILGMDRLRSLYLPDCQITLTAQTAEAFAALKNLRSVDLSNNPLNRAPDLSHFPQMTDVRFGNCALTKVPDGLFELPRLMYADLSGNAITELPSEFPLQPGNAVTEYDFDDNPLHPESQQRLDRYTTAFNEQINERWMPEARRELDDFVDSDFSDGEERPLPSTRHS</sequence>
<feature type="compositionally biased region" description="Pro residues" evidence="4">
    <location>
        <begin position="1039"/>
        <end position="1049"/>
    </location>
</feature>
<keyword evidence="3" id="KW-0175">Coiled coil</keyword>
<evidence type="ECO:0000259" key="5">
    <source>
        <dbReference type="Pfam" id="PF20178"/>
    </source>
</evidence>
<dbReference type="SMART" id="SM00369">
    <property type="entry name" value="LRR_TYP"/>
    <property type="match status" value="13"/>
</dbReference>
<keyword evidence="2" id="KW-0677">Repeat</keyword>
<dbReference type="Pfam" id="PF20178">
    <property type="entry name" value="ToxA_N"/>
    <property type="match status" value="1"/>
</dbReference>
<dbReference type="SUPFAM" id="SSF52058">
    <property type="entry name" value="L domain-like"/>
    <property type="match status" value="3"/>
</dbReference>
<dbReference type="InterPro" id="IPR050216">
    <property type="entry name" value="LRR_domain-containing"/>
</dbReference>
<dbReference type="SMART" id="SM00365">
    <property type="entry name" value="LRR_SD22"/>
    <property type="match status" value="4"/>
</dbReference>
<proteinExistence type="predicted"/>
<gene>
    <name evidence="6" type="ORF">H8F23_05645</name>
</gene>
<evidence type="ECO:0000256" key="3">
    <source>
        <dbReference type="SAM" id="Coils"/>
    </source>
</evidence>
<dbReference type="Gene3D" id="3.80.10.10">
    <property type="entry name" value="Ribonuclease Inhibitor"/>
    <property type="match status" value="5"/>
</dbReference>
<evidence type="ECO:0000256" key="1">
    <source>
        <dbReference type="ARBA" id="ARBA00022614"/>
    </source>
</evidence>
<dbReference type="InterPro" id="IPR046673">
    <property type="entry name" value="ToxA_N"/>
</dbReference>
<dbReference type="Proteomes" id="UP000722111">
    <property type="component" value="Unassembled WGS sequence"/>
</dbReference>
<feature type="domain" description="Dermonecrotic toxin N-terminal" evidence="5">
    <location>
        <begin position="88"/>
        <end position="350"/>
    </location>
</feature>
<dbReference type="Pfam" id="PF00560">
    <property type="entry name" value="LRR_1"/>
    <property type="match status" value="1"/>
</dbReference>
<feature type="region of interest" description="Disordered" evidence="4">
    <location>
        <begin position="1021"/>
        <end position="1054"/>
    </location>
</feature>
<dbReference type="PROSITE" id="PS51450">
    <property type="entry name" value="LRR"/>
    <property type="match status" value="4"/>
</dbReference>
<evidence type="ECO:0000256" key="2">
    <source>
        <dbReference type="ARBA" id="ARBA00022737"/>
    </source>
</evidence>
<dbReference type="InterPro" id="IPR032675">
    <property type="entry name" value="LRR_dom_sf"/>
</dbReference>
<evidence type="ECO:0000313" key="7">
    <source>
        <dbReference type="Proteomes" id="UP000722111"/>
    </source>
</evidence>
<name>A0ABS0BE37_9PSED</name>
<dbReference type="EMBL" id="JACOPX010000003">
    <property type="protein sequence ID" value="MBF6032734.1"/>
    <property type="molecule type" value="Genomic_DNA"/>
</dbReference>
<evidence type="ECO:0000256" key="4">
    <source>
        <dbReference type="SAM" id="MobiDB-lite"/>
    </source>
</evidence>
<protein>
    <recommendedName>
        <fullName evidence="5">Dermonecrotic toxin N-terminal domain-containing protein</fullName>
    </recommendedName>
</protein>
<comment type="caution">
    <text evidence="6">The sequence shown here is derived from an EMBL/GenBank/DDBJ whole genome shotgun (WGS) entry which is preliminary data.</text>
</comment>
<keyword evidence="7" id="KW-1185">Reference proteome</keyword>
<keyword evidence="1" id="KW-0433">Leucine-rich repeat</keyword>
<dbReference type="RefSeq" id="WP_194933689.1">
    <property type="nucleotide sequence ID" value="NZ_JACOPX010000003.1"/>
</dbReference>
<feature type="region of interest" description="Disordered" evidence="4">
    <location>
        <begin position="1"/>
        <end position="22"/>
    </location>
</feature>
<feature type="coiled-coil region" evidence="3">
    <location>
        <begin position="1691"/>
        <end position="1718"/>
    </location>
</feature>
<reference evidence="6 7" key="1">
    <citation type="submission" date="2020-08" db="EMBL/GenBank/DDBJ databases">
        <title>Description of novel Pseudomonas species.</title>
        <authorList>
            <person name="Duman M."/>
            <person name="Mulet M."/>
            <person name="Altun S."/>
            <person name="Saticioglu I.B."/>
            <person name="Lalucat J."/>
            <person name="Garcia-Valdes E."/>
        </authorList>
    </citation>
    <scope>NUCLEOTIDE SEQUENCE [LARGE SCALE GENOMIC DNA]</scope>
    <source>
        <strain evidence="6 7">P155</strain>
    </source>
</reference>
<organism evidence="6 7">
    <name type="scientific">Pseudomonas neuropathica</name>
    <dbReference type="NCBI Taxonomy" id="2730425"/>
    <lineage>
        <taxon>Bacteria</taxon>
        <taxon>Pseudomonadati</taxon>
        <taxon>Pseudomonadota</taxon>
        <taxon>Gammaproteobacteria</taxon>
        <taxon>Pseudomonadales</taxon>
        <taxon>Pseudomonadaceae</taxon>
        <taxon>Pseudomonas</taxon>
    </lineage>
</organism>
<dbReference type="PANTHER" id="PTHR48051:SF1">
    <property type="entry name" value="RAS SUPPRESSOR PROTEIN 1"/>
    <property type="match status" value="1"/>
</dbReference>
<dbReference type="InterPro" id="IPR003591">
    <property type="entry name" value="Leu-rich_rpt_typical-subtyp"/>
</dbReference>
<dbReference type="InterPro" id="IPR001611">
    <property type="entry name" value="Leu-rich_rpt"/>
</dbReference>
<dbReference type="SMART" id="SM00364">
    <property type="entry name" value="LRR_BAC"/>
    <property type="match status" value="6"/>
</dbReference>